<evidence type="ECO:0000256" key="1">
    <source>
        <dbReference type="SAM" id="MobiDB-lite"/>
    </source>
</evidence>
<feature type="region of interest" description="Disordered" evidence="1">
    <location>
        <begin position="139"/>
        <end position="165"/>
    </location>
</feature>
<name>A0AA39UR46_9AGAR</name>
<dbReference type="EMBL" id="JAUEPU010000023">
    <property type="protein sequence ID" value="KAK0493754.1"/>
    <property type="molecule type" value="Genomic_DNA"/>
</dbReference>
<accession>A0AA39UR46</accession>
<organism evidence="2 3">
    <name type="scientific">Armillaria luteobubalina</name>
    <dbReference type="NCBI Taxonomy" id="153913"/>
    <lineage>
        <taxon>Eukaryota</taxon>
        <taxon>Fungi</taxon>
        <taxon>Dikarya</taxon>
        <taxon>Basidiomycota</taxon>
        <taxon>Agaricomycotina</taxon>
        <taxon>Agaricomycetes</taxon>
        <taxon>Agaricomycetidae</taxon>
        <taxon>Agaricales</taxon>
        <taxon>Marasmiineae</taxon>
        <taxon>Physalacriaceae</taxon>
        <taxon>Armillaria</taxon>
    </lineage>
</organism>
<comment type="caution">
    <text evidence="2">The sequence shown here is derived from an EMBL/GenBank/DDBJ whole genome shotgun (WGS) entry which is preliminary data.</text>
</comment>
<sequence>MTHFWNLEYVPTLQNDNEVGFSQLTGKCVMTNDDDHQKLVNGIRSLTIMVGIDDLKADGKVRLECVWYKSEMHQRHTCPFPDIIQGWHNPSRESMNKKSKDTSTENLMVATTEQDVDDEERADHTSDFTPRLKIQQCANRKDGSKSTGQLNIPSSDQGCRKQPKAMGGAPAGVQIWELVDECQYLYSLVQDTQSSKDTWVQMKCWMLFTLNKI</sequence>
<evidence type="ECO:0000313" key="3">
    <source>
        <dbReference type="Proteomes" id="UP001175228"/>
    </source>
</evidence>
<feature type="compositionally biased region" description="Polar residues" evidence="1">
    <location>
        <begin position="145"/>
        <end position="157"/>
    </location>
</feature>
<proteinExistence type="predicted"/>
<dbReference type="Proteomes" id="UP001175228">
    <property type="component" value="Unassembled WGS sequence"/>
</dbReference>
<dbReference type="AlphaFoldDB" id="A0AA39UR46"/>
<protein>
    <submittedName>
        <fullName evidence="2">Uncharacterized protein</fullName>
    </submittedName>
</protein>
<evidence type="ECO:0000313" key="2">
    <source>
        <dbReference type="EMBL" id="KAK0493754.1"/>
    </source>
</evidence>
<reference evidence="2" key="1">
    <citation type="submission" date="2023-06" db="EMBL/GenBank/DDBJ databases">
        <authorList>
            <consortium name="Lawrence Berkeley National Laboratory"/>
            <person name="Ahrendt S."/>
            <person name="Sahu N."/>
            <person name="Indic B."/>
            <person name="Wong-Bajracharya J."/>
            <person name="Merenyi Z."/>
            <person name="Ke H.-M."/>
            <person name="Monk M."/>
            <person name="Kocsube S."/>
            <person name="Drula E."/>
            <person name="Lipzen A."/>
            <person name="Balint B."/>
            <person name="Henrissat B."/>
            <person name="Andreopoulos B."/>
            <person name="Martin F.M."/>
            <person name="Harder C.B."/>
            <person name="Rigling D."/>
            <person name="Ford K.L."/>
            <person name="Foster G.D."/>
            <person name="Pangilinan J."/>
            <person name="Papanicolaou A."/>
            <person name="Barry K."/>
            <person name="LaButti K."/>
            <person name="Viragh M."/>
            <person name="Koriabine M."/>
            <person name="Yan M."/>
            <person name="Riley R."/>
            <person name="Champramary S."/>
            <person name="Plett K.L."/>
            <person name="Tsai I.J."/>
            <person name="Slot J."/>
            <person name="Sipos G."/>
            <person name="Plett J."/>
            <person name="Nagy L.G."/>
            <person name="Grigoriev I.V."/>
        </authorList>
    </citation>
    <scope>NUCLEOTIDE SEQUENCE</scope>
    <source>
        <strain evidence="2">HWK02</strain>
    </source>
</reference>
<gene>
    <name evidence="2" type="ORF">EDD18DRAFT_1107743</name>
</gene>
<keyword evidence="3" id="KW-1185">Reference proteome</keyword>